<sequence>LWDEQKYGMDISFSEALKCILAIGNTGNGKSFTATIFGAKNVKIGHSTKSETDTISIHNTKDGDFYIDTPGFDDSNEHKDDEQTKRSIFFKMMEAGIENITTILWFVAPDDRAKASYKRQAKFIESLGKYYNGNAWDNTIIVTKGANDTSSAGPHDAAKEMATSLSRTGFFKILLFESLPPTSIYIRANLPSDELNDFGVFKGSEPERILAKYESLMEGHVDRPILLKIRKVKCLKCPEETDPRLASPKCHLDLESFHPNTERIHQGNVIDIHPAQPFHKHSDLYVGASTRQVFDDSPQAWTVRVVTFGGINPDRPEFVPGYWKCCNNNDANALGCKQIYHCCEKDYQTFGCEKIYDVCKHKAWETPCFTICENCKKRLDEVGCKNRCKNCKNENSLSREGCIEVSHNFP</sequence>
<evidence type="ECO:0000313" key="2">
    <source>
        <dbReference type="Proteomes" id="UP000789570"/>
    </source>
</evidence>
<dbReference type="InterPro" id="IPR027417">
    <property type="entry name" value="P-loop_NTPase"/>
</dbReference>
<comment type="caution">
    <text evidence="1">The sequence shown here is derived from an EMBL/GenBank/DDBJ whole genome shotgun (WGS) entry which is preliminary data.</text>
</comment>
<accession>A0A9N9EM32</accession>
<dbReference type="AlphaFoldDB" id="A0A9N9EM32"/>
<evidence type="ECO:0000313" key="1">
    <source>
        <dbReference type="EMBL" id="CAG8684899.1"/>
    </source>
</evidence>
<keyword evidence="2" id="KW-1185">Reference proteome</keyword>
<reference evidence="1" key="1">
    <citation type="submission" date="2021-06" db="EMBL/GenBank/DDBJ databases">
        <authorList>
            <person name="Kallberg Y."/>
            <person name="Tangrot J."/>
            <person name="Rosling A."/>
        </authorList>
    </citation>
    <scope>NUCLEOTIDE SEQUENCE</scope>
    <source>
        <strain evidence="1">UK204</strain>
    </source>
</reference>
<dbReference type="Proteomes" id="UP000789570">
    <property type="component" value="Unassembled WGS sequence"/>
</dbReference>
<dbReference type="Gene3D" id="3.40.50.300">
    <property type="entry name" value="P-loop containing nucleotide triphosphate hydrolases"/>
    <property type="match status" value="1"/>
</dbReference>
<organism evidence="1 2">
    <name type="scientific">Funneliformis caledonium</name>
    <dbReference type="NCBI Taxonomy" id="1117310"/>
    <lineage>
        <taxon>Eukaryota</taxon>
        <taxon>Fungi</taxon>
        <taxon>Fungi incertae sedis</taxon>
        <taxon>Mucoromycota</taxon>
        <taxon>Glomeromycotina</taxon>
        <taxon>Glomeromycetes</taxon>
        <taxon>Glomerales</taxon>
        <taxon>Glomeraceae</taxon>
        <taxon>Funneliformis</taxon>
    </lineage>
</organism>
<gene>
    <name evidence="1" type="ORF">FCALED_LOCUS12695</name>
</gene>
<dbReference type="SUPFAM" id="SSF52540">
    <property type="entry name" value="P-loop containing nucleoside triphosphate hydrolases"/>
    <property type="match status" value="1"/>
</dbReference>
<protein>
    <submittedName>
        <fullName evidence="1">17593_t:CDS:1</fullName>
    </submittedName>
</protein>
<proteinExistence type="predicted"/>
<feature type="non-terminal residue" evidence="1">
    <location>
        <position position="410"/>
    </location>
</feature>
<name>A0A9N9EM32_9GLOM</name>
<dbReference type="CDD" id="cd00882">
    <property type="entry name" value="Ras_like_GTPase"/>
    <property type="match status" value="1"/>
</dbReference>
<dbReference type="OrthoDB" id="8954335at2759"/>
<dbReference type="EMBL" id="CAJVPQ010006452">
    <property type="protein sequence ID" value="CAG8684899.1"/>
    <property type="molecule type" value="Genomic_DNA"/>
</dbReference>